<dbReference type="RefSeq" id="WP_209970991.1">
    <property type="nucleotide sequence ID" value="NZ_JAGGLB010000004.1"/>
</dbReference>
<reference evidence="1 2" key="1">
    <citation type="submission" date="2021-03" db="EMBL/GenBank/DDBJ databases">
        <title>Genomic Encyclopedia of Type Strains, Phase IV (KMG-IV): sequencing the most valuable type-strain genomes for metagenomic binning, comparative biology and taxonomic classification.</title>
        <authorList>
            <person name="Goeker M."/>
        </authorList>
    </citation>
    <scope>NUCLEOTIDE SEQUENCE [LARGE SCALE GENOMIC DNA]</scope>
    <source>
        <strain evidence="1 2">DSM 26048</strain>
    </source>
</reference>
<name>A0ABS4IRK3_9BACL</name>
<accession>A0ABS4IRK3</accession>
<evidence type="ECO:0000313" key="2">
    <source>
        <dbReference type="Proteomes" id="UP001519287"/>
    </source>
</evidence>
<evidence type="ECO:0000313" key="1">
    <source>
        <dbReference type="EMBL" id="MBP1990201.1"/>
    </source>
</evidence>
<comment type="caution">
    <text evidence="1">The sequence shown here is derived from an EMBL/GenBank/DDBJ whole genome shotgun (WGS) entry which is preliminary data.</text>
</comment>
<gene>
    <name evidence="1" type="ORF">J2Z66_001799</name>
</gene>
<protein>
    <submittedName>
        <fullName evidence="1">Uncharacterized protein</fullName>
    </submittedName>
</protein>
<dbReference type="Proteomes" id="UP001519287">
    <property type="component" value="Unassembled WGS sequence"/>
</dbReference>
<dbReference type="EMBL" id="JAGGLB010000004">
    <property type="protein sequence ID" value="MBP1990201.1"/>
    <property type="molecule type" value="Genomic_DNA"/>
</dbReference>
<proteinExistence type="predicted"/>
<organism evidence="1 2">
    <name type="scientific">Paenibacillus eucommiae</name>
    <dbReference type="NCBI Taxonomy" id="1355755"/>
    <lineage>
        <taxon>Bacteria</taxon>
        <taxon>Bacillati</taxon>
        <taxon>Bacillota</taxon>
        <taxon>Bacilli</taxon>
        <taxon>Bacillales</taxon>
        <taxon>Paenibacillaceae</taxon>
        <taxon>Paenibacillus</taxon>
    </lineage>
</organism>
<sequence length="154" mass="15734">MSIKQTISSAINGDANAVKAIVNEATNGMKAVPVEIVIKRTDDSTFDQTNAGNGVPVVVTGTSVTQAPVTGSKTVSTTAAEVFAGASRKAGRYSMAVYNESSVIVYWGAAGVTVANGFPIMPQDSVAIAFDVKVATPIFCISTSSASVKVVELA</sequence>
<keyword evidence="2" id="KW-1185">Reference proteome</keyword>